<proteinExistence type="predicted"/>
<dbReference type="Pfam" id="PF14414">
    <property type="entry name" value="WHH"/>
    <property type="match status" value="1"/>
</dbReference>
<dbReference type="RefSeq" id="WP_203960186.1">
    <property type="nucleotide sequence ID" value="NZ_AP023355.1"/>
</dbReference>
<accession>A0A7R7DKH9</accession>
<keyword evidence="3" id="KW-1185">Reference proteome</keyword>
<sequence length="337" mass="37278">MVDDSADDGPLIPGAAFAAQIRQFDQPSLRMRYREGVVVNAYGFPEWDLLARAMVQLPELKAELTIDEQRVLDVLTANEVMVKANDPLWTFTADDYVALSPPGWVWVHLPRVRRLALVPAEVHGAFRHLGGAALLKVPRARRGVRIDDATPVPMDYTEQLADSLVDRLERRLGFPLPPAYRTFLASTNGATPTTPGIHPDQGFVLDQPFFGLGRGDRMQDLVYVSGWFGDRFTADFLPIGYVQGGILAVRVAGDDIGSVWYHDDDDYRDDDRYDAEYISANLLYRCADDFDAFLHALAVAPKWLLELVDDAVEAGRASALRPSGLGASLPADARAPR</sequence>
<dbReference type="Gene3D" id="3.40.1580.10">
    <property type="entry name" value="SMI1/KNR4-like"/>
    <property type="match status" value="1"/>
</dbReference>
<dbReference type="SUPFAM" id="SSF160631">
    <property type="entry name" value="SMI1/KNR4-like"/>
    <property type="match status" value="1"/>
</dbReference>
<dbReference type="KEGG" id="atl:Athai_07690"/>
<gene>
    <name evidence="2" type="ORF">Athai_07690</name>
</gene>
<dbReference type="InterPro" id="IPR018958">
    <property type="entry name" value="Knr4/Smi1-like_dom"/>
</dbReference>
<dbReference type="SMART" id="SM00860">
    <property type="entry name" value="SMI1_KNR4"/>
    <property type="match status" value="1"/>
</dbReference>
<reference evidence="2 3" key="1">
    <citation type="submission" date="2020-08" db="EMBL/GenBank/DDBJ databases">
        <title>Whole genome shotgun sequence of Actinocatenispora thailandica NBRC 105041.</title>
        <authorList>
            <person name="Komaki H."/>
            <person name="Tamura T."/>
        </authorList>
    </citation>
    <scope>NUCLEOTIDE SEQUENCE [LARGE SCALE GENOMIC DNA]</scope>
    <source>
        <strain evidence="2 3">NBRC 105041</strain>
    </source>
</reference>
<dbReference type="InterPro" id="IPR032869">
    <property type="entry name" value="WHH_dom_containing"/>
</dbReference>
<dbReference type="EMBL" id="AP023355">
    <property type="protein sequence ID" value="BCJ33266.1"/>
    <property type="molecule type" value="Genomic_DNA"/>
</dbReference>
<evidence type="ECO:0000259" key="1">
    <source>
        <dbReference type="SMART" id="SM00860"/>
    </source>
</evidence>
<dbReference type="AlphaFoldDB" id="A0A7R7DKH9"/>
<evidence type="ECO:0000313" key="3">
    <source>
        <dbReference type="Proteomes" id="UP000611640"/>
    </source>
</evidence>
<dbReference type="Pfam" id="PF09346">
    <property type="entry name" value="SMI1_KNR4"/>
    <property type="match status" value="1"/>
</dbReference>
<protein>
    <recommendedName>
        <fullName evidence="1">Knr4/Smi1-like domain-containing protein</fullName>
    </recommendedName>
</protein>
<evidence type="ECO:0000313" key="2">
    <source>
        <dbReference type="EMBL" id="BCJ33266.1"/>
    </source>
</evidence>
<name>A0A7R7DKH9_9ACTN</name>
<dbReference type="Proteomes" id="UP000611640">
    <property type="component" value="Chromosome"/>
</dbReference>
<feature type="domain" description="Knr4/Smi1-like" evidence="1">
    <location>
        <begin position="159"/>
        <end position="296"/>
    </location>
</feature>
<dbReference type="InterPro" id="IPR037883">
    <property type="entry name" value="Knr4/Smi1-like_sf"/>
</dbReference>
<organism evidence="2 3">
    <name type="scientific">Actinocatenispora thailandica</name>
    <dbReference type="NCBI Taxonomy" id="227318"/>
    <lineage>
        <taxon>Bacteria</taxon>
        <taxon>Bacillati</taxon>
        <taxon>Actinomycetota</taxon>
        <taxon>Actinomycetes</taxon>
        <taxon>Micromonosporales</taxon>
        <taxon>Micromonosporaceae</taxon>
        <taxon>Actinocatenispora</taxon>
    </lineage>
</organism>